<gene>
    <name evidence="7" type="ORF">COT49_01485</name>
</gene>
<evidence type="ECO:0000256" key="2">
    <source>
        <dbReference type="ARBA" id="ARBA00022670"/>
    </source>
</evidence>
<dbReference type="GO" id="GO:0006508">
    <property type="term" value="P:proteolysis"/>
    <property type="evidence" value="ECO:0007669"/>
    <property type="project" value="UniProtKB-KW"/>
</dbReference>
<dbReference type="GO" id="GO:0004252">
    <property type="term" value="F:serine-type endopeptidase activity"/>
    <property type="evidence" value="ECO:0007669"/>
    <property type="project" value="InterPro"/>
</dbReference>
<evidence type="ECO:0000256" key="3">
    <source>
        <dbReference type="ARBA" id="ARBA00022801"/>
    </source>
</evidence>
<dbReference type="EMBL" id="PEYT01000009">
    <property type="protein sequence ID" value="PIS23209.1"/>
    <property type="molecule type" value="Genomic_DNA"/>
</dbReference>
<dbReference type="PANTHER" id="PTHR43399:SF4">
    <property type="entry name" value="CELL WALL-ASSOCIATED PROTEASE"/>
    <property type="match status" value="1"/>
</dbReference>
<evidence type="ECO:0000313" key="7">
    <source>
        <dbReference type="EMBL" id="PIS23209.1"/>
    </source>
</evidence>
<proteinExistence type="inferred from homology"/>
<dbReference type="PANTHER" id="PTHR43399">
    <property type="entry name" value="SUBTILISIN-RELATED"/>
    <property type="match status" value="1"/>
</dbReference>
<dbReference type="AlphaFoldDB" id="A0A2H0XGD0"/>
<protein>
    <recommendedName>
        <fullName evidence="6">Peptidase S8/S53 domain-containing protein</fullName>
    </recommendedName>
</protein>
<evidence type="ECO:0000256" key="1">
    <source>
        <dbReference type="ARBA" id="ARBA00011073"/>
    </source>
</evidence>
<evidence type="ECO:0000256" key="5">
    <source>
        <dbReference type="PROSITE-ProRule" id="PRU01240"/>
    </source>
</evidence>
<feature type="domain" description="Peptidase S8/S53" evidence="6">
    <location>
        <begin position="12"/>
        <end position="192"/>
    </location>
</feature>
<organism evidence="7 8">
    <name type="scientific">candidate division WWE3 bacterium CG08_land_8_20_14_0_20_40_13</name>
    <dbReference type="NCBI Taxonomy" id="1975084"/>
    <lineage>
        <taxon>Bacteria</taxon>
        <taxon>Katanobacteria</taxon>
    </lineage>
</organism>
<evidence type="ECO:0000313" key="8">
    <source>
        <dbReference type="Proteomes" id="UP000230340"/>
    </source>
</evidence>
<keyword evidence="3" id="KW-0378">Hydrolase</keyword>
<dbReference type="Proteomes" id="UP000230340">
    <property type="component" value="Unassembled WGS sequence"/>
</dbReference>
<dbReference type="InterPro" id="IPR036852">
    <property type="entry name" value="Peptidase_S8/S53_dom_sf"/>
</dbReference>
<dbReference type="InterPro" id="IPR023827">
    <property type="entry name" value="Peptidase_S8_Asp-AS"/>
</dbReference>
<dbReference type="PROSITE" id="PS51892">
    <property type="entry name" value="SUBTILASE"/>
    <property type="match status" value="1"/>
</dbReference>
<accession>A0A2H0XGD0</accession>
<dbReference type="InterPro" id="IPR015500">
    <property type="entry name" value="Peptidase_S8_subtilisin-rel"/>
</dbReference>
<reference evidence="8" key="1">
    <citation type="submission" date="2017-09" db="EMBL/GenBank/DDBJ databases">
        <title>Depth-based differentiation of microbial function through sediment-hosted aquifers and enrichment of novel symbionts in the deep terrestrial subsurface.</title>
        <authorList>
            <person name="Probst A.J."/>
            <person name="Ladd B."/>
            <person name="Jarett J.K."/>
            <person name="Geller-Mcgrath D.E."/>
            <person name="Sieber C.M.K."/>
            <person name="Emerson J.B."/>
            <person name="Anantharaman K."/>
            <person name="Thomas B.C."/>
            <person name="Malmstrom R."/>
            <person name="Stieglmeier M."/>
            <person name="Klingl A."/>
            <person name="Woyke T."/>
            <person name="Ryan C.M."/>
            <person name="Banfield J.F."/>
        </authorList>
    </citation>
    <scope>NUCLEOTIDE SEQUENCE [LARGE SCALE GENOMIC DNA]</scope>
</reference>
<evidence type="ECO:0000259" key="6">
    <source>
        <dbReference type="Pfam" id="PF00082"/>
    </source>
</evidence>
<dbReference type="Pfam" id="PF00082">
    <property type="entry name" value="Peptidase_S8"/>
    <property type="match status" value="1"/>
</dbReference>
<name>A0A2H0XGD0_UNCKA</name>
<dbReference type="InterPro" id="IPR000209">
    <property type="entry name" value="Peptidase_S8/S53_dom"/>
</dbReference>
<keyword evidence="2" id="KW-0645">Protease</keyword>
<evidence type="ECO:0000256" key="4">
    <source>
        <dbReference type="ARBA" id="ARBA00022825"/>
    </source>
</evidence>
<comment type="similarity">
    <text evidence="1 5">Belongs to the peptidase S8 family.</text>
</comment>
<dbReference type="PROSITE" id="PS00137">
    <property type="entry name" value="SUBTILASE_HIS"/>
    <property type="match status" value="1"/>
</dbReference>
<sequence>MHAPDAWDVSTGGGVVVAILDSGLSLNHPEFSGRVVQGYNFVNNSTEARDDNGHGTHVAGIVGMGIDNGVGSVGIAPNAIIMPIKVLDSENFGALDQINEGIVFAVNRGAKVINMSLASREKSLVLLEDALNFAATHDVLVVAAVGNEASNTPMYPAWYDQTMAISATNPKDNFWGLSNWGEWVDISAPGETVWSTWWKKGG</sequence>
<dbReference type="PROSITE" id="PS00136">
    <property type="entry name" value="SUBTILASE_ASP"/>
    <property type="match status" value="1"/>
</dbReference>
<comment type="caution">
    <text evidence="7">The sequence shown here is derived from an EMBL/GenBank/DDBJ whole genome shotgun (WGS) entry which is preliminary data.</text>
</comment>
<dbReference type="InterPro" id="IPR051048">
    <property type="entry name" value="Peptidase_S8/S53_subtilisin"/>
</dbReference>
<dbReference type="SUPFAM" id="SSF52743">
    <property type="entry name" value="Subtilisin-like"/>
    <property type="match status" value="1"/>
</dbReference>
<keyword evidence="4" id="KW-0720">Serine protease</keyword>
<dbReference type="InterPro" id="IPR022398">
    <property type="entry name" value="Peptidase_S8_His-AS"/>
</dbReference>
<dbReference type="Gene3D" id="3.40.50.200">
    <property type="entry name" value="Peptidase S8/S53 domain"/>
    <property type="match status" value="1"/>
</dbReference>
<comment type="caution">
    <text evidence="5">Lacks conserved residue(s) required for the propagation of feature annotation.</text>
</comment>
<dbReference type="PRINTS" id="PR00723">
    <property type="entry name" value="SUBTILISIN"/>
</dbReference>